<proteinExistence type="predicted"/>
<sequence>MLKNGNLCTKLKKRKFVVTAEISTPKGVYKCCVRNNFKS</sequence>
<protein>
    <submittedName>
        <fullName evidence="1">Uncharacterized protein</fullName>
    </submittedName>
</protein>
<dbReference type="AlphaFoldDB" id="A0A097ASM7"/>
<keyword evidence="2" id="KW-1185">Reference proteome</keyword>
<dbReference type="STRING" id="2325.TKV_c16760"/>
<evidence type="ECO:0000313" key="2">
    <source>
        <dbReference type="Proteomes" id="UP000029669"/>
    </source>
</evidence>
<reference evidence="2" key="1">
    <citation type="journal article" date="2015" name="Genome Announc.">
        <title>Whole-Genome Sequences of 80 Environmental and Clinical Isolates of Burkholderia pseudomallei.</title>
        <authorList>
            <person name="Johnson S.L."/>
            <person name="Baker A.L."/>
            <person name="Chain P.S."/>
            <person name="Currie B.J."/>
            <person name="Daligault H.E."/>
            <person name="Davenport K.W."/>
            <person name="Davis C.B."/>
            <person name="Inglis T.J."/>
            <person name="Kaestli M."/>
            <person name="Koren S."/>
            <person name="Mayo M."/>
            <person name="Merritt A.J."/>
            <person name="Price E.P."/>
            <person name="Sarovich D.S."/>
            <person name="Warner J."/>
            <person name="Rosovitz M.J."/>
        </authorList>
    </citation>
    <scope>NUCLEOTIDE SEQUENCE [LARGE SCALE GENOMIC DNA]</scope>
    <source>
        <strain evidence="2">DSM 2030</strain>
    </source>
</reference>
<gene>
    <name evidence="1" type="ORF">TKV_c16760</name>
</gene>
<name>A0A097ASM7_THEKI</name>
<evidence type="ECO:0000313" key="1">
    <source>
        <dbReference type="EMBL" id="AIS52830.1"/>
    </source>
</evidence>
<dbReference type="EMBL" id="CP009170">
    <property type="protein sequence ID" value="AIS52830.1"/>
    <property type="molecule type" value="Genomic_DNA"/>
</dbReference>
<organism evidence="1 2">
    <name type="scientific">Thermoanaerobacter kivui</name>
    <name type="common">Acetogenium kivui</name>
    <dbReference type="NCBI Taxonomy" id="2325"/>
    <lineage>
        <taxon>Bacteria</taxon>
        <taxon>Bacillati</taxon>
        <taxon>Bacillota</taxon>
        <taxon>Clostridia</taxon>
        <taxon>Thermoanaerobacterales</taxon>
        <taxon>Thermoanaerobacteraceae</taxon>
        <taxon>Thermoanaerobacter</taxon>
    </lineage>
</organism>
<dbReference type="KEGG" id="tki:TKV_c16760"/>
<accession>A0A097ASM7</accession>
<dbReference type="HOGENOM" id="CLU_3318397_0_0_9"/>
<dbReference type="Proteomes" id="UP000029669">
    <property type="component" value="Chromosome"/>
</dbReference>